<dbReference type="InterPro" id="IPR002421">
    <property type="entry name" value="5-3_exonuclease"/>
</dbReference>
<evidence type="ECO:0000313" key="7">
    <source>
        <dbReference type="EMBL" id="ADX97820.1"/>
    </source>
</evidence>
<keyword evidence="2" id="KW-0378">Hydrolase</keyword>
<dbReference type="GO" id="GO:0033567">
    <property type="term" value="P:DNA replication, Okazaki fragment processing"/>
    <property type="evidence" value="ECO:0007669"/>
    <property type="project" value="InterPro"/>
</dbReference>
<dbReference type="FunFam" id="1.10.150.20:FF:000003">
    <property type="entry name" value="DNA polymerase I"/>
    <property type="match status" value="1"/>
</dbReference>
<dbReference type="Pfam" id="PF01367">
    <property type="entry name" value="5_3_exonuc"/>
    <property type="match status" value="1"/>
</dbReference>
<dbReference type="GO" id="GO:0016779">
    <property type="term" value="F:nucleotidyltransferase activity"/>
    <property type="evidence" value="ECO:0007669"/>
    <property type="project" value="UniProtKB-KW"/>
</dbReference>
<evidence type="ECO:0000256" key="2">
    <source>
        <dbReference type="ARBA" id="ARBA00022801"/>
    </source>
</evidence>
<dbReference type="Proteomes" id="UP000007484">
    <property type="component" value="Chromosome"/>
</dbReference>
<dbReference type="EMBL" id="CP002525">
    <property type="protein sequence ID" value="ADX97820.1"/>
    <property type="molecule type" value="Genomic_DNA"/>
</dbReference>
<dbReference type="SMART" id="SM00475">
    <property type="entry name" value="53EXOc"/>
    <property type="match status" value="1"/>
</dbReference>
<keyword evidence="7" id="KW-0548">Nucleotidyltransferase</keyword>
<dbReference type="CDD" id="cd09859">
    <property type="entry name" value="PIN_53EXO"/>
    <property type="match status" value="1"/>
</dbReference>
<dbReference type="Gene3D" id="1.10.150.20">
    <property type="entry name" value="5' to 3' exonuclease, C-terminal subdomain"/>
    <property type="match status" value="1"/>
</dbReference>
<dbReference type="SUPFAM" id="SSF47807">
    <property type="entry name" value="5' to 3' exonuclease, C-terminal subdomain"/>
    <property type="match status" value="1"/>
</dbReference>
<dbReference type="GO" id="GO:0003677">
    <property type="term" value="F:DNA binding"/>
    <property type="evidence" value="ECO:0007669"/>
    <property type="project" value="UniProtKB-KW"/>
</dbReference>
<evidence type="ECO:0000259" key="6">
    <source>
        <dbReference type="SMART" id="SM00475"/>
    </source>
</evidence>
<dbReference type="InterPro" id="IPR008918">
    <property type="entry name" value="HhH2"/>
</dbReference>
<name>F0QQQ0_MYCSL</name>
<dbReference type="InterPro" id="IPR036279">
    <property type="entry name" value="5-3_exonuclease_C_sf"/>
</dbReference>
<proteinExistence type="predicted"/>
<evidence type="ECO:0000313" key="8">
    <source>
        <dbReference type="Proteomes" id="UP000007484"/>
    </source>
</evidence>
<dbReference type="InterPro" id="IPR020046">
    <property type="entry name" value="5-3_exonucl_a-hlix_arch_N"/>
</dbReference>
<feature type="domain" description="5'-3' exonuclease" evidence="6">
    <location>
        <begin position="6"/>
        <end position="267"/>
    </location>
</feature>
<evidence type="ECO:0000256" key="3">
    <source>
        <dbReference type="ARBA" id="ARBA00023125"/>
    </source>
</evidence>
<dbReference type="CDD" id="cd09898">
    <property type="entry name" value="H3TH_53EXO"/>
    <property type="match status" value="1"/>
</dbReference>
<dbReference type="Pfam" id="PF02739">
    <property type="entry name" value="5_3_exonuc_N"/>
    <property type="match status" value="1"/>
</dbReference>
<dbReference type="GO" id="GO:0017108">
    <property type="term" value="F:5'-flap endonuclease activity"/>
    <property type="evidence" value="ECO:0007669"/>
    <property type="project" value="InterPro"/>
</dbReference>
<dbReference type="AlphaFoldDB" id="F0QQQ0"/>
<accession>F0QQQ0</accession>
<keyword evidence="7" id="KW-0808">Transferase</keyword>
<dbReference type="SUPFAM" id="SSF88723">
    <property type="entry name" value="PIN domain-like"/>
    <property type="match status" value="1"/>
</dbReference>
<dbReference type="STRING" id="768700.MSU_0276"/>
<dbReference type="KEGG" id="mss:MSU_0276"/>
<dbReference type="PANTHER" id="PTHR42646">
    <property type="entry name" value="FLAP ENDONUCLEASE XNI"/>
    <property type="match status" value="1"/>
</dbReference>
<organism evidence="7 8">
    <name type="scientific">Mycoplasma suis (strain Illinois)</name>
    <dbReference type="NCBI Taxonomy" id="768700"/>
    <lineage>
        <taxon>Bacteria</taxon>
        <taxon>Bacillati</taxon>
        <taxon>Mycoplasmatota</taxon>
        <taxon>Mollicutes</taxon>
        <taxon>Mycoplasmataceae</taxon>
        <taxon>Mycoplasma</taxon>
    </lineage>
</organism>
<keyword evidence="7" id="KW-0269">Exonuclease</keyword>
<sequence length="268" mass="31534">MNEFEGREVIIIDGSAIARKCFHAVTSDKKDQKIYENNDFSYKKFLNCLFSGIKKIMKTKRYFRKIIVFDRRGGDNFRKKIFPEYKANRKKVDESFYYWIEKSKSLLKRYLGLEIYVSENGYEGDDQIGTIAKKFSEKFCYVDIFTIDSDFLQLVDEFISVHLFKKSFIKISYNLENFSKLTDGLLPHQFPLFKALSGDSSDNYPGIPNIGKKTAINLIKQFGSEDNFLKNYQNIKDWRIKTSISENIEKLKIYLEIAKIKTNLFFPL</sequence>
<evidence type="ECO:0000256" key="5">
    <source>
        <dbReference type="ARBA" id="ARBA00050026"/>
    </source>
</evidence>
<gene>
    <name evidence="7" type="ordered locus">MSU_0276</name>
</gene>
<comment type="function">
    <text evidence="4">5'-3' exonuclease acting preferentially on double-stranded DNA.</text>
</comment>
<reference evidence="7 8" key="1">
    <citation type="journal article" date="2011" name="J. Bacteriol.">
        <title>Complete genome sequences of two hemotropic Mycoplasmas, Mycoplasma haemofelis strain Ohio2 and Mycoplasma suis strain Illinois.</title>
        <authorList>
            <person name="Messick J.B."/>
            <person name="Santos A.P."/>
            <person name="Guimaraes A.M."/>
        </authorList>
    </citation>
    <scope>NUCLEOTIDE SEQUENCE [LARGE SCALE GENOMIC DNA]</scope>
    <source>
        <strain evidence="7 8">Illinois</strain>
    </source>
</reference>
<dbReference type="InterPro" id="IPR038969">
    <property type="entry name" value="FEN"/>
</dbReference>
<dbReference type="RefSeq" id="WP_013609756.1">
    <property type="nucleotide sequence ID" value="NC_015155.1"/>
</dbReference>
<dbReference type="InterPro" id="IPR020045">
    <property type="entry name" value="DNA_polI_H3TH"/>
</dbReference>
<dbReference type="SMART" id="SM00279">
    <property type="entry name" value="HhH2"/>
    <property type="match status" value="1"/>
</dbReference>
<evidence type="ECO:0000256" key="4">
    <source>
        <dbReference type="ARBA" id="ARBA00049957"/>
    </source>
</evidence>
<dbReference type="HOGENOM" id="CLU_004675_1_5_14"/>
<keyword evidence="3" id="KW-0238">DNA-binding</keyword>
<dbReference type="InterPro" id="IPR029060">
    <property type="entry name" value="PIN-like_dom_sf"/>
</dbReference>
<dbReference type="Gene3D" id="3.40.50.1010">
    <property type="entry name" value="5'-nuclease"/>
    <property type="match status" value="1"/>
</dbReference>
<dbReference type="GO" id="GO:0008409">
    <property type="term" value="F:5'-3' exonuclease activity"/>
    <property type="evidence" value="ECO:0007669"/>
    <property type="project" value="InterPro"/>
</dbReference>
<protein>
    <recommendedName>
        <fullName evidence="5">5'-3' exonuclease</fullName>
    </recommendedName>
</protein>
<dbReference type="PANTHER" id="PTHR42646:SF2">
    <property type="entry name" value="5'-3' EXONUCLEASE FAMILY PROTEIN"/>
    <property type="match status" value="1"/>
</dbReference>
<keyword evidence="8" id="KW-1185">Reference proteome</keyword>
<keyword evidence="1" id="KW-0540">Nuclease</keyword>
<evidence type="ECO:0000256" key="1">
    <source>
        <dbReference type="ARBA" id="ARBA00022722"/>
    </source>
</evidence>